<comment type="caution">
    <text evidence="2">The sequence shown here is derived from an EMBL/GenBank/DDBJ whole genome shotgun (WGS) entry which is preliminary data.</text>
</comment>
<protein>
    <submittedName>
        <fullName evidence="2">AsmA-like protein</fullName>
    </submittedName>
</protein>
<feature type="region of interest" description="Disordered" evidence="1">
    <location>
        <begin position="1211"/>
        <end position="1289"/>
    </location>
</feature>
<keyword evidence="3" id="KW-1185">Reference proteome</keyword>
<dbReference type="EMBL" id="QGTR01000004">
    <property type="protein sequence ID" value="PWV99163.1"/>
    <property type="molecule type" value="Genomic_DNA"/>
</dbReference>
<gene>
    <name evidence="2" type="ORF">DFR52_104456</name>
</gene>
<dbReference type="GO" id="GO:0090313">
    <property type="term" value="P:regulation of protein targeting to membrane"/>
    <property type="evidence" value="ECO:0007669"/>
    <property type="project" value="TreeGrafter"/>
</dbReference>
<accession>A0A317PM76</accession>
<evidence type="ECO:0000313" key="3">
    <source>
        <dbReference type="Proteomes" id="UP000246352"/>
    </source>
</evidence>
<evidence type="ECO:0000256" key="1">
    <source>
        <dbReference type="SAM" id="MobiDB-lite"/>
    </source>
</evidence>
<dbReference type="PANTHER" id="PTHR30441:SF4">
    <property type="entry name" value="PROTEIN ASMA"/>
    <property type="match status" value="1"/>
</dbReference>
<organism evidence="2 3">
    <name type="scientific">Hoeflea marina</name>
    <dbReference type="NCBI Taxonomy" id="274592"/>
    <lineage>
        <taxon>Bacteria</taxon>
        <taxon>Pseudomonadati</taxon>
        <taxon>Pseudomonadota</taxon>
        <taxon>Alphaproteobacteria</taxon>
        <taxon>Hyphomicrobiales</taxon>
        <taxon>Rhizobiaceae</taxon>
        <taxon>Hoeflea</taxon>
    </lineage>
</organism>
<dbReference type="InterPro" id="IPR052894">
    <property type="entry name" value="AsmA-related"/>
</dbReference>
<evidence type="ECO:0000313" key="2">
    <source>
        <dbReference type="EMBL" id="PWV99163.1"/>
    </source>
</evidence>
<dbReference type="Proteomes" id="UP000246352">
    <property type="component" value="Unassembled WGS sequence"/>
</dbReference>
<proteinExistence type="predicted"/>
<feature type="compositionally biased region" description="Basic and acidic residues" evidence="1">
    <location>
        <begin position="1223"/>
        <end position="1237"/>
    </location>
</feature>
<dbReference type="GO" id="GO:0005886">
    <property type="term" value="C:plasma membrane"/>
    <property type="evidence" value="ECO:0007669"/>
    <property type="project" value="TreeGrafter"/>
</dbReference>
<name>A0A317PM76_9HYPH</name>
<sequence length="1289" mass="133202">MLALFSALIGPYFVDWGSYRTAFETEASRILGQPVKVRGSADARLLPFPSLTFSDVAVGEGADGQPMMTIDRFSMDAELAPFLRGEVLIFDMRVDNPTATVRILPDGTIDWALKHRPATPGETVVLEKVTVSDARIRLVDDQNGRTQSLEALNAVMSARSLSGPWLIDGTASILGQSGAFSISTGTVAEDGSVRMRLRLSPDGRPMLLEAEGDARIADSKPRYDGGFTLQVLQAAQSAATEVKPLVVAKGSFEADNERLRIPDYRMEIGTSADPYVVTGEATIDTGPKPEFLILADGQQVDMDRLAADAGEADAPPVAAAVPLADRIALLRDLISQLPPPPLPGRVSIALPAVVAGDTTVRDVAIDARPDGDGWQIDKLTVNLPGRTTVEASGRLDLGQDTGFAGSLVVASSQPSGLSNWLSGDVDLVIRRLPAAGFSANVNLTSRLQRFEGLEVAVGPAILKGRLERQSPESGPPSLSVELAGDTFDVDAIRALVLLAGGKAQGAESELFASHNISGRIRAGRLAIDDVTVGGFDSVFVWKDGDLALERLAFEDLAGAAGSFRGQVGGSLVAPVGELAGRLTAATADGLFALARKLSGGHGVIERLAANSMGYDDLTLDLKLGFNSDSGPDLSLSGTAGGGQISVQASGAGLMPDRGGARQISVKASNPAAWRLLEQAGFAVLPLDGYGPAELEMSLTAGAQSSGVKDNDMAIVATLTAPDFVMSANGNGSIPANGPMTGRFSLGISAGDAEPMLTLFGQAPPRTEAGLVLETNAALEMTGTSLVLSEMEGVAGGNAFSGALSFDRQAAELSASGELKLDEADLAWLSELVLGPESGAAGEGNWSASPFLAPVPGGPRAALTLEVGRFDMGRAGSADGLTTTMTLAPGALTLADVKAGWLGGRLSGEMSLNNPDGTAYLSGRLAVDGADFARALGAIGTKVPARAAAGLQANIEGSGGSMQQLVGSLSGGGQMVLDSLTLEGIHTGALSRILGAVDQQEARPETAAVSAIVTEAMGGGEVGARHVVMPFSITGGVQRFAPVSISDEHATMSADGRIDLASLRIDAGLQLTFEPGVEAVAGSDPSVTFRVEGLVSDPGVSLDATALTNYLSVRAFERERRKVELLQAGVLEKQRMRRELSLLAERADDRAAEARRKAEAEAARKAAEAEAAAAAEAEAARKAEEERAARLAAEEAAAKAAAQAEIERQADEKKAAQAAAEAAAAREAEEARKAEAARALDAGTPGDVSRQPAPAPGPGAEPMVPTDPNQLDFRNLPGVEDPIRNLIAPN</sequence>
<dbReference type="InterPro" id="IPR017023">
    <property type="entry name" value="UCP034039"/>
</dbReference>
<dbReference type="PIRSF" id="PIRSF034039">
    <property type="entry name" value="UCP034039"/>
    <property type="match status" value="1"/>
</dbReference>
<dbReference type="PANTHER" id="PTHR30441">
    <property type="entry name" value="DUF748 DOMAIN-CONTAINING PROTEIN"/>
    <property type="match status" value="1"/>
</dbReference>
<dbReference type="OrthoDB" id="9816380at2"/>
<reference evidence="2 3" key="1">
    <citation type="submission" date="2018-05" db="EMBL/GenBank/DDBJ databases">
        <title>Genomic Encyclopedia of Type Strains, Phase IV (KMG-IV): sequencing the most valuable type-strain genomes for metagenomic binning, comparative biology and taxonomic classification.</title>
        <authorList>
            <person name="Goeker M."/>
        </authorList>
    </citation>
    <scope>NUCLEOTIDE SEQUENCE [LARGE SCALE GENOMIC DNA]</scope>
    <source>
        <strain evidence="2 3">DSM 16791</strain>
    </source>
</reference>